<feature type="transmembrane region" description="Helical" evidence="2">
    <location>
        <begin position="73"/>
        <end position="96"/>
    </location>
</feature>
<dbReference type="Proteomes" id="UP001084197">
    <property type="component" value="Unassembled WGS sequence"/>
</dbReference>
<dbReference type="GO" id="GO:0034220">
    <property type="term" value="P:monoatomic ion transmembrane transport"/>
    <property type="evidence" value="ECO:0007669"/>
    <property type="project" value="UniProtKB-KW"/>
</dbReference>
<reference evidence="4" key="1">
    <citation type="submission" date="2022-11" db="EMBL/GenBank/DDBJ databases">
        <title>WGS of Natronobacillus azotifigens 24KS-1, an anaerobic diazotrophic haloalkaliphile from soda-rich habitats.</title>
        <authorList>
            <person name="Sorokin D.Y."/>
            <person name="Merkel A.Y."/>
        </authorList>
    </citation>
    <scope>NUCLEOTIDE SEQUENCE</scope>
    <source>
        <strain evidence="4">24KS-1</strain>
    </source>
</reference>
<dbReference type="InterPro" id="IPR050721">
    <property type="entry name" value="Trk_Ktr_HKT_K-transport"/>
</dbReference>
<keyword evidence="4" id="KW-0813">Transport</keyword>
<dbReference type="Gene3D" id="3.40.50.720">
    <property type="entry name" value="NAD(P)-binding Rossmann-like Domain"/>
    <property type="match status" value="1"/>
</dbReference>
<dbReference type="Pfam" id="PF02254">
    <property type="entry name" value="TrkA_N"/>
    <property type="match status" value="1"/>
</dbReference>
<dbReference type="GO" id="GO:0006813">
    <property type="term" value="P:potassium ion transport"/>
    <property type="evidence" value="ECO:0007669"/>
    <property type="project" value="InterPro"/>
</dbReference>
<evidence type="ECO:0000259" key="3">
    <source>
        <dbReference type="PROSITE" id="PS51201"/>
    </source>
</evidence>
<accession>A0A9J6RF32</accession>
<keyword evidence="4" id="KW-0406">Ion transport</keyword>
<dbReference type="SUPFAM" id="SSF81324">
    <property type="entry name" value="Voltage-gated potassium channels"/>
    <property type="match status" value="1"/>
</dbReference>
<dbReference type="Gene3D" id="1.10.287.70">
    <property type="match status" value="1"/>
</dbReference>
<dbReference type="InterPro" id="IPR036291">
    <property type="entry name" value="NAD(P)-bd_dom_sf"/>
</dbReference>
<gene>
    <name evidence="4" type="ORF">OWO01_13635</name>
</gene>
<keyword evidence="2" id="KW-0812">Transmembrane</keyword>
<dbReference type="PANTHER" id="PTHR43833">
    <property type="entry name" value="POTASSIUM CHANNEL PROTEIN 2-RELATED-RELATED"/>
    <property type="match status" value="1"/>
</dbReference>
<keyword evidence="5" id="KW-1185">Reference proteome</keyword>
<dbReference type="PROSITE" id="PS51201">
    <property type="entry name" value="RCK_N"/>
    <property type="match status" value="1"/>
</dbReference>
<dbReference type="InterPro" id="IPR013099">
    <property type="entry name" value="K_chnl_dom"/>
</dbReference>
<comment type="caution">
    <text evidence="4">The sequence shown here is derived from an EMBL/GenBank/DDBJ whole genome shotgun (WGS) entry which is preliminary data.</text>
</comment>
<dbReference type="SUPFAM" id="SSF51735">
    <property type="entry name" value="NAD(P)-binding Rossmann-fold domains"/>
    <property type="match status" value="1"/>
</dbReference>
<proteinExistence type="predicted"/>
<sequence>MHFPRFARAYFRLPVLLKLLGIITILMLVFGVLIHLLEPKVFPTIFEGIWWAFVTGSTVGYGDYVPTGVAGKITAMAIILAGGGTITFYMAIVSAATVKHAEKRMKGTIAFRGKKHLIIVGWNERTKNLIALVQENHPEVDIVLIDQTLKRLPEDHPDIHFIRGDPTADQTLIDANSAEAHYAIITADPGKQERIADQASILTTIAFRGNNDKIKIITEILIEEQVMNAKRAGSDQIIHSNHWLALLSYNSAFHSDNEDDHLKKIKAVDTKSNDTKT</sequence>
<comment type="subcellular location">
    <subcellularLocation>
        <location evidence="1">Cell membrane</location>
        <topology evidence="1">Multi-pass membrane protein</topology>
    </subcellularLocation>
</comment>
<keyword evidence="2" id="KW-0472">Membrane</keyword>
<evidence type="ECO:0000256" key="2">
    <source>
        <dbReference type="SAM" id="Phobius"/>
    </source>
</evidence>
<evidence type="ECO:0000313" key="4">
    <source>
        <dbReference type="EMBL" id="MCZ0704248.1"/>
    </source>
</evidence>
<protein>
    <submittedName>
        <fullName evidence="4">Potassium channel family protein</fullName>
    </submittedName>
</protein>
<dbReference type="RefSeq" id="WP_268781017.1">
    <property type="nucleotide sequence ID" value="NZ_JAPRAT010000031.1"/>
</dbReference>
<organism evidence="4 5">
    <name type="scientific">Natronobacillus azotifigens</name>
    <dbReference type="NCBI Taxonomy" id="472978"/>
    <lineage>
        <taxon>Bacteria</taxon>
        <taxon>Bacillati</taxon>
        <taxon>Bacillota</taxon>
        <taxon>Bacilli</taxon>
        <taxon>Bacillales</taxon>
        <taxon>Bacillaceae</taxon>
        <taxon>Natronobacillus</taxon>
    </lineage>
</organism>
<evidence type="ECO:0000256" key="1">
    <source>
        <dbReference type="ARBA" id="ARBA00004651"/>
    </source>
</evidence>
<name>A0A9J6RF32_9BACI</name>
<dbReference type="PANTHER" id="PTHR43833:SF9">
    <property type="entry name" value="POTASSIUM CHANNEL PROTEIN YUGO-RELATED"/>
    <property type="match status" value="1"/>
</dbReference>
<dbReference type="InterPro" id="IPR003148">
    <property type="entry name" value="RCK_N"/>
</dbReference>
<keyword evidence="4" id="KW-0407">Ion channel</keyword>
<feature type="domain" description="RCK N-terminal" evidence="3">
    <location>
        <begin position="114"/>
        <end position="238"/>
    </location>
</feature>
<feature type="transmembrane region" description="Helical" evidence="2">
    <location>
        <begin position="15"/>
        <end position="37"/>
    </location>
</feature>
<dbReference type="AlphaFoldDB" id="A0A9J6RF32"/>
<keyword evidence="2" id="KW-1133">Transmembrane helix</keyword>
<dbReference type="GO" id="GO:0005886">
    <property type="term" value="C:plasma membrane"/>
    <property type="evidence" value="ECO:0007669"/>
    <property type="project" value="UniProtKB-SubCell"/>
</dbReference>
<dbReference type="Pfam" id="PF07885">
    <property type="entry name" value="Ion_trans_2"/>
    <property type="match status" value="1"/>
</dbReference>
<dbReference type="EMBL" id="JAPRAT010000031">
    <property type="protein sequence ID" value="MCZ0704248.1"/>
    <property type="molecule type" value="Genomic_DNA"/>
</dbReference>
<evidence type="ECO:0000313" key="5">
    <source>
        <dbReference type="Proteomes" id="UP001084197"/>
    </source>
</evidence>